<proteinExistence type="predicted"/>
<feature type="compositionally biased region" description="Acidic residues" evidence="1">
    <location>
        <begin position="68"/>
        <end position="80"/>
    </location>
</feature>
<dbReference type="Pfam" id="PF14379">
    <property type="entry name" value="Myb_CC_LHEQLE"/>
    <property type="match status" value="1"/>
</dbReference>
<dbReference type="EMBL" id="CAJGYO010000018">
    <property type="protein sequence ID" value="CAD6335585.1"/>
    <property type="molecule type" value="Genomic_DNA"/>
</dbReference>
<evidence type="ECO:0000313" key="4">
    <source>
        <dbReference type="Proteomes" id="UP000604825"/>
    </source>
</evidence>
<feature type="region of interest" description="Disordered" evidence="1">
    <location>
        <begin position="66"/>
        <end position="98"/>
    </location>
</feature>
<dbReference type="InterPro" id="IPR025756">
    <property type="entry name" value="Myb_CC_LHEQLE"/>
</dbReference>
<gene>
    <name evidence="3" type="ORF">NCGR_LOCUS59683</name>
</gene>
<accession>A0A811RZW0</accession>
<name>A0A811RZW0_9POAL</name>
<dbReference type="AlphaFoldDB" id="A0A811RZW0"/>
<comment type="caution">
    <text evidence="3">The sequence shown here is derived from an EMBL/GenBank/DDBJ whole genome shotgun (WGS) entry which is preliminary data.</text>
</comment>
<feature type="compositionally biased region" description="Basic residues" evidence="1">
    <location>
        <begin position="85"/>
        <end position="98"/>
    </location>
</feature>
<protein>
    <recommendedName>
        <fullName evidence="2">MYB-CC type transcription factor LHEQLE-containing domain-containing protein</fullName>
    </recommendedName>
</protein>
<feature type="domain" description="MYB-CC type transcription factor LHEQLE-containing" evidence="2">
    <location>
        <begin position="304"/>
        <end position="333"/>
    </location>
</feature>
<organism evidence="3 4">
    <name type="scientific">Miscanthus lutarioriparius</name>
    <dbReference type="NCBI Taxonomy" id="422564"/>
    <lineage>
        <taxon>Eukaryota</taxon>
        <taxon>Viridiplantae</taxon>
        <taxon>Streptophyta</taxon>
        <taxon>Embryophyta</taxon>
        <taxon>Tracheophyta</taxon>
        <taxon>Spermatophyta</taxon>
        <taxon>Magnoliopsida</taxon>
        <taxon>Liliopsida</taxon>
        <taxon>Poales</taxon>
        <taxon>Poaceae</taxon>
        <taxon>PACMAD clade</taxon>
        <taxon>Panicoideae</taxon>
        <taxon>Andropogonodae</taxon>
        <taxon>Andropogoneae</taxon>
        <taxon>Saccharinae</taxon>
        <taxon>Miscanthus</taxon>
    </lineage>
</organism>
<evidence type="ECO:0000259" key="2">
    <source>
        <dbReference type="Pfam" id="PF14379"/>
    </source>
</evidence>
<reference evidence="3" key="1">
    <citation type="submission" date="2020-10" db="EMBL/GenBank/DDBJ databases">
        <authorList>
            <person name="Han B."/>
            <person name="Lu T."/>
            <person name="Zhao Q."/>
            <person name="Huang X."/>
            <person name="Zhao Y."/>
        </authorList>
    </citation>
    <scope>NUCLEOTIDE SEQUENCE</scope>
</reference>
<dbReference type="Proteomes" id="UP000604825">
    <property type="component" value="Unassembled WGS sequence"/>
</dbReference>
<evidence type="ECO:0000256" key="1">
    <source>
        <dbReference type="SAM" id="MobiDB-lite"/>
    </source>
</evidence>
<feature type="region of interest" description="Disordered" evidence="1">
    <location>
        <begin position="1"/>
        <end position="32"/>
    </location>
</feature>
<evidence type="ECO:0000313" key="3">
    <source>
        <dbReference type="EMBL" id="CAD6335585.1"/>
    </source>
</evidence>
<keyword evidence="4" id="KW-1185">Reference proteome</keyword>
<sequence length="358" mass="38428">MASTSSERRRKAAKGVSDAEDSSGRAARLKAAEEAAAQAVQAARQAAAAAEEAARTARVLREEIAAEKEEEELEYEEGEEEVKSPRRRSPSPPVRRRGRVQRISAAAAKAAVVAAVAAAGEERAVAAAAMVDAVAIPATIVARRATGQETALIHGKTEMVTVMVAVTAAADGAEAVVAAAAVAIKASTLVAEGAQAAVTAATMAVCSKSTSVWKEREKNCGETSLMERLAKKHTPGLSIYETFTVALHQRQKTALQRIRVIFTTVMFVVLLKRRAVEMQRNVASSSGVIARSMNKNESIRIIMEEQLEVQRHLQKRLEAQRKYLQSIQEKAYQAVRPTAPRGPQVRAVPDKTEALCKV</sequence>